<organism evidence="12 13">
    <name type="scientific">Cyclopterus lumpus</name>
    <name type="common">Lumpsucker</name>
    <dbReference type="NCBI Taxonomy" id="8103"/>
    <lineage>
        <taxon>Eukaryota</taxon>
        <taxon>Metazoa</taxon>
        <taxon>Chordata</taxon>
        <taxon>Craniata</taxon>
        <taxon>Vertebrata</taxon>
        <taxon>Euteleostomi</taxon>
        <taxon>Actinopterygii</taxon>
        <taxon>Neopterygii</taxon>
        <taxon>Teleostei</taxon>
        <taxon>Neoteleostei</taxon>
        <taxon>Acanthomorphata</taxon>
        <taxon>Eupercaria</taxon>
        <taxon>Perciformes</taxon>
        <taxon>Cottioidei</taxon>
        <taxon>Cottales</taxon>
        <taxon>Cyclopteridae</taxon>
        <taxon>Cyclopterus</taxon>
    </lineage>
</organism>
<dbReference type="SMART" id="SM00072">
    <property type="entry name" value="GuKc"/>
    <property type="match status" value="1"/>
</dbReference>
<dbReference type="InterPro" id="IPR001452">
    <property type="entry name" value="SH3_domain"/>
</dbReference>
<dbReference type="InterPro" id="IPR014775">
    <property type="entry name" value="L27_C"/>
</dbReference>
<dbReference type="GO" id="GO:0005912">
    <property type="term" value="C:adherens junction"/>
    <property type="evidence" value="ECO:0007669"/>
    <property type="project" value="UniProtKB-SubCell"/>
</dbReference>
<dbReference type="SUPFAM" id="SSF52540">
    <property type="entry name" value="P-loop containing nucleoside triphosphate hydrolases"/>
    <property type="match status" value="1"/>
</dbReference>
<evidence type="ECO:0000259" key="9">
    <source>
        <dbReference type="PROSITE" id="PS50002"/>
    </source>
</evidence>
<dbReference type="CDD" id="cd06799">
    <property type="entry name" value="PDZ_MPP3-MPP4-MPP7-like"/>
    <property type="match status" value="1"/>
</dbReference>
<dbReference type="Pfam" id="PF02828">
    <property type="entry name" value="L27"/>
    <property type="match status" value="1"/>
</dbReference>
<keyword evidence="5" id="KW-0677">Repeat</keyword>
<dbReference type="SUPFAM" id="SSF50044">
    <property type="entry name" value="SH3-domain"/>
    <property type="match status" value="1"/>
</dbReference>
<dbReference type="InterPro" id="IPR036034">
    <property type="entry name" value="PDZ_sf"/>
</dbReference>
<dbReference type="InterPro" id="IPR008144">
    <property type="entry name" value="Guanylate_kin-like_dom"/>
</dbReference>
<dbReference type="PROSITE" id="PS50052">
    <property type="entry name" value="GUANYLATE_KINASE_2"/>
    <property type="match status" value="1"/>
</dbReference>
<dbReference type="FunFam" id="2.30.42.10:FF:000046">
    <property type="entry name" value="MAGUK p55 subfamily member 7"/>
    <property type="match status" value="1"/>
</dbReference>
<name>A0A8C2X577_CYCLU</name>
<dbReference type="Gene3D" id="2.30.42.10">
    <property type="match status" value="1"/>
</dbReference>
<evidence type="ECO:0000256" key="4">
    <source>
        <dbReference type="ARBA" id="ARBA00022443"/>
    </source>
</evidence>
<feature type="domain" description="Guanylate kinase-like" evidence="10">
    <location>
        <begin position="297"/>
        <end position="489"/>
    </location>
</feature>
<protein>
    <submittedName>
        <fullName evidence="12">MAGUK p55 scaffold protein 7a</fullName>
    </submittedName>
</protein>
<comment type="similarity">
    <text evidence="3">Belongs to the MAGUK family.</text>
</comment>
<evidence type="ECO:0000256" key="2">
    <source>
        <dbReference type="ARBA" id="ARBA00004536"/>
    </source>
</evidence>
<proteinExistence type="inferred from homology"/>
<dbReference type="GO" id="GO:0016020">
    <property type="term" value="C:membrane"/>
    <property type="evidence" value="ECO:0007669"/>
    <property type="project" value="UniProtKB-SubCell"/>
</dbReference>
<keyword evidence="6" id="KW-0965">Cell junction</keyword>
<evidence type="ECO:0000259" key="11">
    <source>
        <dbReference type="PROSITE" id="PS50106"/>
    </source>
</evidence>
<comment type="subcellular location">
    <subcellularLocation>
        <location evidence="2">Cell junction</location>
        <location evidence="2">Adherens junction</location>
    </subcellularLocation>
    <subcellularLocation>
        <location evidence="1">Membrane</location>
    </subcellularLocation>
</comment>
<keyword evidence="13" id="KW-1185">Reference proteome</keyword>
<dbReference type="CDD" id="cd00071">
    <property type="entry name" value="GMPK"/>
    <property type="match status" value="1"/>
</dbReference>
<dbReference type="Gene3D" id="2.30.30.40">
    <property type="entry name" value="SH3 Domains"/>
    <property type="match status" value="1"/>
</dbReference>
<dbReference type="PROSITE" id="PS50002">
    <property type="entry name" value="SH3"/>
    <property type="match status" value="1"/>
</dbReference>
<dbReference type="Gene3D" id="3.40.50.300">
    <property type="entry name" value="P-loop containing nucleotide triphosphate hydrolases"/>
    <property type="match status" value="1"/>
</dbReference>
<dbReference type="Proteomes" id="UP000694565">
    <property type="component" value="Unplaced"/>
</dbReference>
<dbReference type="Pfam" id="PF00595">
    <property type="entry name" value="PDZ"/>
    <property type="match status" value="1"/>
</dbReference>
<evidence type="ECO:0000256" key="6">
    <source>
        <dbReference type="ARBA" id="ARBA00022949"/>
    </source>
</evidence>
<dbReference type="InterPro" id="IPR027417">
    <property type="entry name" value="P-loop_NTPase"/>
</dbReference>
<dbReference type="PROSITE" id="PS50106">
    <property type="entry name" value="PDZ"/>
    <property type="match status" value="1"/>
</dbReference>
<dbReference type="FunFam" id="3.30.63.10:FF:000002">
    <property type="entry name" value="Guanylate kinase 1"/>
    <property type="match status" value="1"/>
</dbReference>
<keyword evidence="7" id="KW-0472">Membrane</keyword>
<sequence length="505" mass="57269">PHVSRPEDNTFLQDMFGERSLRSLVKVNQEQVPFYGLTDDPWLLFLLSHPPPLSLAFLQSLLSVHDTIAQKSYDPILPPLPDDIDDDEDSVKIIRLVKNKEPLGATIRRDEHTGAIVVARIMRGGAADRSGLIHVGDELKEVNGIPVDDKKPEEIIRILAQSQGAITFKVIPSVKEEEPTKEPKVFMKALFDYDPKEDKAIPCKEAGLAFKRGAILQIMSQDDATWWQAKHEGEANPRAGLIPSKQFQERRSFRLSRRDKKTNKSMYECKKSEMYDMADVPTYEEVTPYCRASGAKHRLVVLVGPAGVGLNELKRKLLISDPQHFSVTIPHTSRAKKNQESDGVEYHFISKHLFETDIHNNKFIEYGEYKGNYYGTSLDSVRSVLSKNKVCLLDVQPHTIKLLRTGEFKPFVVLVKPPAIERLRESRQNGKIISGKDDKGSAKPFTEEDFQEMVTAAQTLEAQHSHLFEKVIVNEDLLTAFGELRTALRKVEMETHWVPVSWTHS</sequence>
<evidence type="ECO:0000313" key="13">
    <source>
        <dbReference type="Proteomes" id="UP000694565"/>
    </source>
</evidence>
<accession>A0A8C2X577</accession>
<dbReference type="GeneTree" id="ENSGT00940000156232"/>
<dbReference type="SMART" id="SM00228">
    <property type="entry name" value="PDZ"/>
    <property type="match status" value="1"/>
</dbReference>
<dbReference type="InterPro" id="IPR036028">
    <property type="entry name" value="SH3-like_dom_sf"/>
</dbReference>
<keyword evidence="4 8" id="KW-0728">SH3 domain</keyword>
<reference evidence="12" key="2">
    <citation type="submission" date="2025-09" db="UniProtKB">
        <authorList>
            <consortium name="Ensembl"/>
        </authorList>
    </citation>
    <scope>IDENTIFICATION</scope>
</reference>
<dbReference type="InterPro" id="IPR008145">
    <property type="entry name" value="GK/Ca_channel_bsu"/>
</dbReference>
<dbReference type="InterPro" id="IPR020590">
    <property type="entry name" value="Guanylate_kinase_CS"/>
</dbReference>
<evidence type="ECO:0000256" key="5">
    <source>
        <dbReference type="ARBA" id="ARBA00022737"/>
    </source>
</evidence>
<dbReference type="InterPro" id="IPR050716">
    <property type="entry name" value="MAGUK"/>
</dbReference>
<evidence type="ECO:0000259" key="10">
    <source>
        <dbReference type="PROSITE" id="PS50052"/>
    </source>
</evidence>
<evidence type="ECO:0000313" key="12">
    <source>
        <dbReference type="Ensembl" id="ENSCLMP00005013819.1"/>
    </source>
</evidence>
<dbReference type="SUPFAM" id="SSF50156">
    <property type="entry name" value="PDZ domain-like"/>
    <property type="match status" value="1"/>
</dbReference>
<evidence type="ECO:0000256" key="7">
    <source>
        <dbReference type="ARBA" id="ARBA00023136"/>
    </source>
</evidence>
<dbReference type="Ensembl" id="ENSCLMT00005014761.1">
    <property type="protein sequence ID" value="ENSCLMP00005013819.1"/>
    <property type="gene ID" value="ENSCLMG00005007262.1"/>
</dbReference>
<evidence type="ECO:0000256" key="8">
    <source>
        <dbReference type="PROSITE-ProRule" id="PRU00192"/>
    </source>
</evidence>
<evidence type="ECO:0000256" key="1">
    <source>
        <dbReference type="ARBA" id="ARBA00004370"/>
    </source>
</evidence>
<reference evidence="12" key="1">
    <citation type="submission" date="2025-08" db="UniProtKB">
        <authorList>
            <consortium name="Ensembl"/>
        </authorList>
    </citation>
    <scope>IDENTIFICATION</scope>
</reference>
<feature type="domain" description="SH3" evidence="9">
    <location>
        <begin position="182"/>
        <end position="252"/>
    </location>
</feature>
<dbReference type="SMART" id="SM00326">
    <property type="entry name" value="SH3"/>
    <property type="match status" value="1"/>
</dbReference>
<dbReference type="InterPro" id="IPR001478">
    <property type="entry name" value="PDZ"/>
</dbReference>
<feature type="domain" description="PDZ" evidence="11">
    <location>
        <begin position="93"/>
        <end position="174"/>
    </location>
</feature>
<gene>
    <name evidence="12" type="primary">mpp7a</name>
</gene>
<dbReference type="PANTHER" id="PTHR23122">
    <property type="entry name" value="MEMBRANE-ASSOCIATED GUANYLATE KINASE MAGUK"/>
    <property type="match status" value="1"/>
</dbReference>
<dbReference type="Pfam" id="PF00625">
    <property type="entry name" value="Guanylate_kin"/>
    <property type="match status" value="1"/>
</dbReference>
<dbReference type="PROSITE" id="PS00856">
    <property type="entry name" value="GUANYLATE_KINASE_1"/>
    <property type="match status" value="1"/>
</dbReference>
<evidence type="ECO:0000256" key="3">
    <source>
        <dbReference type="ARBA" id="ARBA00007014"/>
    </source>
</evidence>
<dbReference type="AlphaFoldDB" id="A0A8C2X577"/>